<keyword evidence="3 5" id="KW-0378">Hydrolase</keyword>
<gene>
    <name evidence="8" type="ORF">E8E13_005977</name>
</gene>
<evidence type="ECO:0000259" key="7">
    <source>
        <dbReference type="Pfam" id="PF00082"/>
    </source>
</evidence>
<dbReference type="PROSITE" id="PS00137">
    <property type="entry name" value="SUBTILASE_HIS"/>
    <property type="match status" value="1"/>
</dbReference>
<proteinExistence type="inferred from homology"/>
<dbReference type="InterPro" id="IPR015500">
    <property type="entry name" value="Peptidase_S8_subtilisin-rel"/>
</dbReference>
<dbReference type="FunFam" id="3.40.50.200:FF:000014">
    <property type="entry name" value="Proteinase K"/>
    <property type="match status" value="1"/>
</dbReference>
<dbReference type="InterPro" id="IPR023827">
    <property type="entry name" value="Peptidase_S8_Asp-AS"/>
</dbReference>
<keyword evidence="9" id="KW-1185">Reference proteome</keyword>
<dbReference type="Gene3D" id="3.40.50.200">
    <property type="entry name" value="Peptidase S8/S53 domain"/>
    <property type="match status" value="1"/>
</dbReference>
<dbReference type="GO" id="GO:0004252">
    <property type="term" value="F:serine-type endopeptidase activity"/>
    <property type="evidence" value="ECO:0007669"/>
    <property type="project" value="UniProtKB-UniRule"/>
</dbReference>
<dbReference type="EMBL" id="SWKU01000005">
    <property type="protein sequence ID" value="KAF3006546.1"/>
    <property type="molecule type" value="Genomic_DNA"/>
</dbReference>
<dbReference type="OrthoDB" id="206201at2759"/>
<evidence type="ECO:0000256" key="3">
    <source>
        <dbReference type="ARBA" id="ARBA00022801"/>
    </source>
</evidence>
<dbReference type="CDD" id="cd04077">
    <property type="entry name" value="Peptidases_S8_PCSK9_ProteinaseK_like"/>
    <property type="match status" value="1"/>
</dbReference>
<feature type="active site" description="Charge relay system" evidence="5">
    <location>
        <position position="60"/>
    </location>
</feature>
<keyword evidence="4 5" id="KW-0720">Serine protease</keyword>
<dbReference type="Proteomes" id="UP000801428">
    <property type="component" value="Unassembled WGS sequence"/>
</dbReference>
<dbReference type="InterPro" id="IPR050131">
    <property type="entry name" value="Peptidase_S8_subtilisin-like"/>
</dbReference>
<feature type="active site" description="Charge relay system" evidence="5">
    <location>
        <position position="28"/>
    </location>
</feature>
<dbReference type="PROSITE" id="PS00138">
    <property type="entry name" value="SUBTILASE_SER"/>
    <property type="match status" value="1"/>
</dbReference>
<feature type="domain" description="Peptidase S8/S53" evidence="7">
    <location>
        <begin position="25"/>
        <end position="234"/>
    </location>
</feature>
<dbReference type="GO" id="GO:0005576">
    <property type="term" value="C:extracellular region"/>
    <property type="evidence" value="ECO:0007669"/>
    <property type="project" value="UniProtKB-ARBA"/>
</dbReference>
<dbReference type="InterPro" id="IPR022398">
    <property type="entry name" value="Peptidase_S8_His-AS"/>
</dbReference>
<dbReference type="PANTHER" id="PTHR43806">
    <property type="entry name" value="PEPTIDASE S8"/>
    <property type="match status" value="1"/>
</dbReference>
<dbReference type="Pfam" id="PF00082">
    <property type="entry name" value="Peptidase_S8"/>
    <property type="match status" value="1"/>
</dbReference>
<accession>A0A9P4W923</accession>
<comment type="caution">
    <text evidence="8">The sequence shown here is derived from an EMBL/GenBank/DDBJ whole genome shotgun (WGS) entry which is preliminary data.</text>
</comment>
<feature type="active site" description="Charge relay system" evidence="5">
    <location>
        <position position="218"/>
    </location>
</feature>
<dbReference type="PROSITE" id="PS00136">
    <property type="entry name" value="SUBTILASE_ASP"/>
    <property type="match status" value="1"/>
</dbReference>
<dbReference type="PANTHER" id="PTHR43806:SF58">
    <property type="entry name" value="ALKALINE PROTEASE 1-RELATED"/>
    <property type="match status" value="1"/>
</dbReference>
<dbReference type="AlphaFoldDB" id="A0A9P4W923"/>
<dbReference type="PROSITE" id="PS51892">
    <property type="entry name" value="SUBTILASE"/>
    <property type="match status" value="1"/>
</dbReference>
<reference evidence="8" key="1">
    <citation type="submission" date="2019-04" db="EMBL/GenBank/DDBJ databases">
        <title>Sequencing of skin fungus with MAO and IRED activity.</title>
        <authorList>
            <person name="Marsaioli A.J."/>
            <person name="Bonatto J.M.C."/>
            <person name="Reis Junior O."/>
        </authorList>
    </citation>
    <scope>NUCLEOTIDE SEQUENCE</scope>
    <source>
        <strain evidence="8">30M1</strain>
    </source>
</reference>
<dbReference type="SUPFAM" id="SSF52743">
    <property type="entry name" value="Subtilisin-like"/>
    <property type="match status" value="1"/>
</dbReference>
<evidence type="ECO:0000256" key="6">
    <source>
        <dbReference type="RuleBase" id="RU003355"/>
    </source>
</evidence>
<comment type="similarity">
    <text evidence="1 5 6">Belongs to the peptidase S8 family.</text>
</comment>
<evidence type="ECO:0000256" key="2">
    <source>
        <dbReference type="ARBA" id="ARBA00022670"/>
    </source>
</evidence>
<keyword evidence="2 5" id="KW-0645">Protease</keyword>
<dbReference type="PRINTS" id="PR00723">
    <property type="entry name" value="SUBTILISIN"/>
</dbReference>
<protein>
    <recommendedName>
        <fullName evidence="7">Peptidase S8/S53 domain-containing protein</fullName>
    </recommendedName>
</protein>
<dbReference type="InterPro" id="IPR036852">
    <property type="entry name" value="Peptidase_S8/S53_dom_sf"/>
</dbReference>
<evidence type="ECO:0000256" key="1">
    <source>
        <dbReference type="ARBA" id="ARBA00011073"/>
    </source>
</evidence>
<evidence type="ECO:0000313" key="9">
    <source>
        <dbReference type="Proteomes" id="UP000801428"/>
    </source>
</evidence>
<sequence>MHPAWEPGNMTYIFDDSAGEGTCAYVLDTGIFVEHPDFEGRAEHLVNFSGEESKEDDVGHGTHVAGTIGSRTYGVAKKTQLYAVKVLDSSGSGSISAILAGIDFVARDAAQRSSTTCPKGVVANMSFGGRKKNATNQAIAAAVAKGVFFAVAAGNDGIDARYVSPASEPSACAVGATALNESIADWSNYGPFVDVLAPGVAITSLSKDGGTAVESGTSMAAPHVAGLAAIAAMATKGAVKDLKELTPNLLINNGALGD</sequence>
<evidence type="ECO:0000313" key="8">
    <source>
        <dbReference type="EMBL" id="KAF3006546.1"/>
    </source>
</evidence>
<evidence type="ECO:0000256" key="4">
    <source>
        <dbReference type="ARBA" id="ARBA00022825"/>
    </source>
</evidence>
<evidence type="ECO:0000256" key="5">
    <source>
        <dbReference type="PROSITE-ProRule" id="PRU01240"/>
    </source>
</evidence>
<organism evidence="8 9">
    <name type="scientific">Curvularia kusanoi</name>
    <name type="common">Cochliobolus kusanoi</name>
    <dbReference type="NCBI Taxonomy" id="90978"/>
    <lineage>
        <taxon>Eukaryota</taxon>
        <taxon>Fungi</taxon>
        <taxon>Dikarya</taxon>
        <taxon>Ascomycota</taxon>
        <taxon>Pezizomycotina</taxon>
        <taxon>Dothideomycetes</taxon>
        <taxon>Pleosporomycetidae</taxon>
        <taxon>Pleosporales</taxon>
        <taxon>Pleosporineae</taxon>
        <taxon>Pleosporaceae</taxon>
        <taxon>Curvularia</taxon>
    </lineage>
</organism>
<name>A0A9P4W923_CURKU</name>
<dbReference type="InterPro" id="IPR000209">
    <property type="entry name" value="Peptidase_S8/S53_dom"/>
</dbReference>
<dbReference type="GO" id="GO:0006508">
    <property type="term" value="P:proteolysis"/>
    <property type="evidence" value="ECO:0007669"/>
    <property type="project" value="UniProtKB-KW"/>
</dbReference>
<dbReference type="InterPro" id="IPR023828">
    <property type="entry name" value="Peptidase_S8_Ser-AS"/>
</dbReference>
<dbReference type="InterPro" id="IPR034193">
    <property type="entry name" value="PCSK9_ProteinaseK-like"/>
</dbReference>